<dbReference type="EMBL" id="HE613254">
    <property type="protein sequence ID" value="CCE66899.1"/>
    <property type="molecule type" value="Genomic_DNA"/>
</dbReference>
<accession>G8C3K1</accession>
<dbReference type="RefSeq" id="WP_015511764.1">
    <property type="nucleotide sequence ID" value="NC_021007.1"/>
</dbReference>
<dbReference type="KEGG" id="mhb:MHM_03810"/>
<reference evidence="2" key="1">
    <citation type="submission" date="2011-11" db="EMBL/GenBank/DDBJ databases">
        <title>Complete genome sequence of Candidatus Mycoplasma haemominutum.</title>
        <authorList>
            <person name="Barker E.N."/>
            <person name="Darby A.C."/>
            <person name="Helps C.R."/>
            <person name="Peters I.R."/>
            <person name="Hughes M.A."/>
            <person name="Radford A.D."/>
            <person name="Novacco M."/>
            <person name="Boretti F."/>
            <person name="Hofmann-Lehmann R."/>
            <person name="Tasker S."/>
        </authorList>
    </citation>
    <scope>NUCLEOTIDE SEQUENCE</scope>
    <source>
        <strain evidence="2">Birmingham 1</strain>
    </source>
</reference>
<name>G8C3K1_9MOLU</name>
<dbReference type="OrthoDB" id="402733at2"/>
<dbReference type="AlphaFoldDB" id="G8C3K1"/>
<sequence length="329" mass="37341">MFESLRGGAPTSLQNLDYGSPQSELGLEEEAKELKLTTQREVVATELINTESSIDLTSKEEIRDSNAGTTINTTFSEINRETQTLTLERESKSKVDSTRAVSSKHLSNYLKGKSKMDSYLQAQQIKSAKRKRRAVQITESAPNLTRVEREAFLEMLKLYQKLEEDKDTFVPRLQKIEGVEAKPSTPTKRYPRSTEIEQKLREIDWTTRDEVKYTLERSRSYGRSARSSSESRWDNWENNPYQLFLDNKSVYDGVVQNVKQAEKARDDYLAAHRLTGLLSIFGGSTTVNSAYSAKAVYDRRITAAKSDIALKVAAKLLSWMNQTPVSLNS</sequence>
<gene>
    <name evidence="2" type="ORF">MHM_03810</name>
</gene>
<dbReference type="PATRIC" id="fig|1116213.3.peg.408"/>
<protein>
    <submittedName>
        <fullName evidence="2">Uncharacterized protein</fullName>
    </submittedName>
</protein>
<evidence type="ECO:0000313" key="2">
    <source>
        <dbReference type="EMBL" id="CCE66899.1"/>
    </source>
</evidence>
<feature type="compositionally biased region" description="Polar residues" evidence="1">
    <location>
        <begin position="11"/>
        <end position="21"/>
    </location>
</feature>
<dbReference type="HOGENOM" id="CLU_066822_0_0_14"/>
<feature type="region of interest" description="Disordered" evidence="1">
    <location>
        <begin position="1"/>
        <end position="21"/>
    </location>
</feature>
<evidence type="ECO:0000256" key="1">
    <source>
        <dbReference type="SAM" id="MobiDB-lite"/>
    </source>
</evidence>
<proteinExistence type="predicted"/>
<reference evidence="2" key="2">
    <citation type="submission" date="2011-11" db="EMBL/GenBank/DDBJ databases">
        <authorList>
            <person name="Barker E."/>
        </authorList>
    </citation>
    <scope>NUCLEOTIDE SEQUENCE</scope>
    <source>
        <strain evidence="2">Birmingham 1</strain>
    </source>
</reference>
<organism evidence="2">
    <name type="scientific">Candidatus Mycoplasma haematominutum 'Birmingham 1'</name>
    <dbReference type="NCBI Taxonomy" id="1116213"/>
    <lineage>
        <taxon>Bacteria</taxon>
        <taxon>Bacillati</taxon>
        <taxon>Mycoplasmatota</taxon>
        <taxon>Mollicutes</taxon>
        <taxon>Mycoplasmataceae</taxon>
        <taxon>Mycoplasma</taxon>
    </lineage>
</organism>